<feature type="domain" description="NB-ARC" evidence="2">
    <location>
        <begin position="351"/>
        <end position="465"/>
    </location>
</feature>
<sequence length="964" mass="107936">MESRIRLSNHDYSVGWICALPVETAAAKLMLDEEHPPLPRQPTDQNTYILGRIGGHNIVIASLPSGAYGSTSAATVGTQLLSSFRSIRIGLLVGIGGGVPSGIADIRLGDIVVSQPTDTCGGVIQYDLGKTLNEGNFQRIGMLNRPPKTMLTALTTLRAHHYTKGSRISEFVSNVQAKMMPHNAEIFTRPIQEDLLFQADYDHAQSDLCVNCDRSKLLRRPTRGHQEPVIHYGLIGSANQVVKDGKRRDQLAREFGIYCVDMEAAGLMNDFPCLVIRGICDYADSHKSKEWQGYAAAAAAAYAKELLLIVPIDQTNSILTARETLADRDACFNVPFNITAVLVIENFLGRQDELDQLWEYLRPTDLQSRKVAILHGLGGIGKTQLAIRFARDHKHDFTAIFWLSGKDRGTLLQSLSSILPLLPGQSLNNEEANKKEIEQRAMKVLRWLAIEGNSRWLIIFDNIDQYSPSGTVGDAYDIGEFFPAADQGRLDGLPLAIVIAGAFMRETGINTTEYLEYYQESWSDLQLQSSPIRQYQQGNMLQTWMISYYEIKKRDTDAAKLLLLLAHFDNRDLWYELIQGCCYSSDVPLWLKRITASGLAFNVSVRTLLEFSLLEMKPHRGGYLMHSVVQNWCLHVASSDENISSLQLRKMALIAVGHAIPEARDRNYPELQQRLIPHARHVCRGDWFNCDFAIWGAFHGLGELYFEQGSLKEAEEMFQRALLGREKTLSPEHTSTLDTVNCLGNLYKEQGKLREAEEMYQRALLGREKVLGPKHTSTLGTVNNIGNLCVAQGKLDRAAEMYQRALSGREKTLGPECPSTLSIFNNIGNLYRIQGKLEPAEQMYQRALLGRENALGLEHTSTLGTVTNLGNLYKDQGKLLLAEEMYRRALTGKEKVLGLEHMSTLNTVGNLGLLYKDQGKLKKAEEMYQRALAGFKKTLGSDHNKTRWVRGKLDELNIQMERGG</sequence>
<protein>
    <submittedName>
        <fullName evidence="4">Nephrocystin-3</fullName>
    </submittedName>
</protein>
<gene>
    <name evidence="4" type="ORF">PENSUB_3031</name>
</gene>
<dbReference type="PROSITE" id="PS50005">
    <property type="entry name" value="TPR"/>
    <property type="match status" value="3"/>
</dbReference>
<evidence type="ECO:0000256" key="1">
    <source>
        <dbReference type="PROSITE-ProRule" id="PRU00339"/>
    </source>
</evidence>
<dbReference type="Pfam" id="PF00931">
    <property type="entry name" value="NB-ARC"/>
    <property type="match status" value="1"/>
</dbReference>
<feature type="domain" description="Nucleoside phosphorylase" evidence="3">
    <location>
        <begin position="15"/>
        <end position="299"/>
    </location>
</feature>
<feature type="repeat" description="TPR" evidence="1">
    <location>
        <begin position="695"/>
        <end position="728"/>
    </location>
</feature>
<dbReference type="EMBL" id="MNBE01000277">
    <property type="protein sequence ID" value="OKP11545.1"/>
    <property type="molecule type" value="Genomic_DNA"/>
</dbReference>
<keyword evidence="1" id="KW-0802">TPR repeat</keyword>
<proteinExistence type="predicted"/>
<organism evidence="4 5">
    <name type="scientific">Penicillium subrubescens</name>
    <dbReference type="NCBI Taxonomy" id="1316194"/>
    <lineage>
        <taxon>Eukaryota</taxon>
        <taxon>Fungi</taxon>
        <taxon>Dikarya</taxon>
        <taxon>Ascomycota</taxon>
        <taxon>Pezizomycotina</taxon>
        <taxon>Eurotiomycetes</taxon>
        <taxon>Eurotiomycetidae</taxon>
        <taxon>Eurotiales</taxon>
        <taxon>Aspergillaceae</taxon>
        <taxon>Penicillium</taxon>
    </lineage>
</organism>
<dbReference type="InterPro" id="IPR027417">
    <property type="entry name" value="P-loop_NTPase"/>
</dbReference>
<keyword evidence="5" id="KW-1185">Reference proteome</keyword>
<reference evidence="4 5" key="1">
    <citation type="submission" date="2016-10" db="EMBL/GenBank/DDBJ databases">
        <title>Genome sequence of the ascomycete fungus Penicillium subrubescens.</title>
        <authorList>
            <person name="De Vries R.P."/>
            <person name="Peng M."/>
            <person name="Dilokpimol A."/>
            <person name="Hilden K."/>
            <person name="Makela M.R."/>
            <person name="Grigoriev I."/>
            <person name="Riley R."/>
            <person name="Granchi Z."/>
        </authorList>
    </citation>
    <scope>NUCLEOTIDE SEQUENCE [LARGE SCALE GENOMIC DNA]</scope>
    <source>
        <strain evidence="4 5">CBS 132785</strain>
    </source>
</reference>
<dbReference type="InterPro" id="IPR011990">
    <property type="entry name" value="TPR-like_helical_dom_sf"/>
</dbReference>
<accession>A0A1Q5UGD4</accession>
<dbReference type="PANTHER" id="PTHR46082">
    <property type="entry name" value="ATP/GTP-BINDING PROTEIN-RELATED"/>
    <property type="match status" value="1"/>
</dbReference>
<dbReference type="InterPro" id="IPR019734">
    <property type="entry name" value="TPR_rpt"/>
</dbReference>
<dbReference type="InterPro" id="IPR000845">
    <property type="entry name" value="Nucleoside_phosphorylase_d"/>
</dbReference>
<dbReference type="SUPFAM" id="SSF48452">
    <property type="entry name" value="TPR-like"/>
    <property type="match status" value="1"/>
</dbReference>
<dbReference type="AlphaFoldDB" id="A0A1Q5UGD4"/>
<dbReference type="Gene3D" id="3.40.50.300">
    <property type="entry name" value="P-loop containing nucleotide triphosphate hydrolases"/>
    <property type="match status" value="1"/>
</dbReference>
<dbReference type="SUPFAM" id="SSF53167">
    <property type="entry name" value="Purine and uridine phosphorylases"/>
    <property type="match status" value="1"/>
</dbReference>
<evidence type="ECO:0000259" key="2">
    <source>
        <dbReference type="Pfam" id="PF00931"/>
    </source>
</evidence>
<dbReference type="InterPro" id="IPR002182">
    <property type="entry name" value="NB-ARC"/>
</dbReference>
<dbReference type="InterPro" id="IPR035994">
    <property type="entry name" value="Nucleoside_phosphorylase_sf"/>
</dbReference>
<dbReference type="Proteomes" id="UP000186955">
    <property type="component" value="Unassembled WGS sequence"/>
</dbReference>
<dbReference type="Gene3D" id="3.40.50.1580">
    <property type="entry name" value="Nucleoside phosphorylase domain"/>
    <property type="match status" value="1"/>
</dbReference>
<dbReference type="InterPro" id="IPR053137">
    <property type="entry name" value="NLR-like"/>
</dbReference>
<dbReference type="GO" id="GO:0043531">
    <property type="term" value="F:ADP binding"/>
    <property type="evidence" value="ECO:0007669"/>
    <property type="project" value="InterPro"/>
</dbReference>
<comment type="caution">
    <text evidence="4">The sequence shown here is derived from an EMBL/GenBank/DDBJ whole genome shotgun (WGS) entry which is preliminary data.</text>
</comment>
<feature type="repeat" description="TPR" evidence="1">
    <location>
        <begin position="905"/>
        <end position="938"/>
    </location>
</feature>
<dbReference type="STRING" id="1316194.A0A1Q5UGD4"/>
<dbReference type="SMART" id="SM00028">
    <property type="entry name" value="TPR"/>
    <property type="match status" value="6"/>
</dbReference>
<dbReference type="Pfam" id="PF01048">
    <property type="entry name" value="PNP_UDP_1"/>
    <property type="match status" value="1"/>
</dbReference>
<dbReference type="GO" id="GO:0003824">
    <property type="term" value="F:catalytic activity"/>
    <property type="evidence" value="ECO:0007669"/>
    <property type="project" value="InterPro"/>
</dbReference>
<dbReference type="PANTHER" id="PTHR46082:SF6">
    <property type="entry name" value="AAA+ ATPASE DOMAIN-CONTAINING PROTEIN-RELATED"/>
    <property type="match status" value="1"/>
</dbReference>
<name>A0A1Q5UGD4_9EURO</name>
<evidence type="ECO:0000313" key="4">
    <source>
        <dbReference type="EMBL" id="OKP11545.1"/>
    </source>
</evidence>
<dbReference type="Gene3D" id="1.25.40.10">
    <property type="entry name" value="Tetratricopeptide repeat domain"/>
    <property type="match status" value="2"/>
</dbReference>
<dbReference type="GO" id="GO:0009116">
    <property type="term" value="P:nucleoside metabolic process"/>
    <property type="evidence" value="ECO:0007669"/>
    <property type="project" value="InterPro"/>
</dbReference>
<dbReference type="SUPFAM" id="SSF52540">
    <property type="entry name" value="P-loop containing nucleoside triphosphate hydrolases"/>
    <property type="match status" value="1"/>
</dbReference>
<evidence type="ECO:0000259" key="3">
    <source>
        <dbReference type="Pfam" id="PF01048"/>
    </source>
</evidence>
<dbReference type="Pfam" id="PF13424">
    <property type="entry name" value="TPR_12"/>
    <property type="match status" value="3"/>
</dbReference>
<evidence type="ECO:0000313" key="5">
    <source>
        <dbReference type="Proteomes" id="UP000186955"/>
    </source>
</evidence>
<feature type="repeat" description="TPR" evidence="1">
    <location>
        <begin position="821"/>
        <end position="854"/>
    </location>
</feature>